<evidence type="ECO:0000256" key="5">
    <source>
        <dbReference type="ARBA" id="ARBA00022723"/>
    </source>
</evidence>
<dbReference type="InterPro" id="IPR000836">
    <property type="entry name" value="PRTase_dom"/>
</dbReference>
<dbReference type="InterPro" id="IPR029099">
    <property type="entry name" value="Pribosyltran_N"/>
</dbReference>
<evidence type="ECO:0000259" key="12">
    <source>
        <dbReference type="Pfam" id="PF13793"/>
    </source>
</evidence>
<dbReference type="HOGENOM" id="CLU_033546_2_1_1"/>
<keyword evidence="14" id="KW-1185">Reference proteome</keyword>
<dbReference type="GO" id="GO:0005524">
    <property type="term" value="F:ATP binding"/>
    <property type="evidence" value="ECO:0007669"/>
    <property type="project" value="UniProtKB-KW"/>
</dbReference>
<keyword evidence="10" id="KW-0460">Magnesium</keyword>
<evidence type="ECO:0000256" key="4">
    <source>
        <dbReference type="ARBA" id="ARBA00022679"/>
    </source>
</evidence>
<reference evidence="14" key="1">
    <citation type="journal article" date="2010" name="Genome Biol.">
        <title>Genome sequence of the necrotrophic plant pathogen Pythium ultimum reveals original pathogenicity mechanisms and effector repertoire.</title>
        <authorList>
            <person name="Levesque C.A."/>
            <person name="Brouwer H."/>
            <person name="Cano L."/>
            <person name="Hamilton J.P."/>
            <person name="Holt C."/>
            <person name="Huitema E."/>
            <person name="Raffaele S."/>
            <person name="Robideau G.P."/>
            <person name="Thines M."/>
            <person name="Win J."/>
            <person name="Zerillo M.M."/>
            <person name="Beakes G.W."/>
            <person name="Boore J.L."/>
            <person name="Busam D."/>
            <person name="Dumas B."/>
            <person name="Ferriera S."/>
            <person name="Fuerstenberg S.I."/>
            <person name="Gachon C.M."/>
            <person name="Gaulin E."/>
            <person name="Govers F."/>
            <person name="Grenville-Briggs L."/>
            <person name="Horner N."/>
            <person name="Hostetler J."/>
            <person name="Jiang R.H."/>
            <person name="Johnson J."/>
            <person name="Krajaejun T."/>
            <person name="Lin H."/>
            <person name="Meijer H.J."/>
            <person name="Moore B."/>
            <person name="Morris P."/>
            <person name="Phuntmart V."/>
            <person name="Puiu D."/>
            <person name="Shetty J."/>
            <person name="Stajich J.E."/>
            <person name="Tripathy S."/>
            <person name="Wawra S."/>
            <person name="van West P."/>
            <person name="Whitty B.R."/>
            <person name="Coutinho P.M."/>
            <person name="Henrissat B."/>
            <person name="Martin F."/>
            <person name="Thomas P.D."/>
            <person name="Tyler B.M."/>
            <person name="De Vries R.P."/>
            <person name="Kamoun S."/>
            <person name="Yandell M."/>
            <person name="Tisserat N."/>
            <person name="Buell C.R."/>
        </authorList>
    </citation>
    <scope>NUCLEOTIDE SEQUENCE</scope>
    <source>
        <strain evidence="14">DAOM:BR144</strain>
    </source>
</reference>
<protein>
    <recommendedName>
        <fullName evidence="3">ribose-phosphate diphosphokinase</fullName>
        <ecNumber evidence="3">2.7.6.1</ecNumber>
    </recommendedName>
</protein>
<dbReference type="PANTHER" id="PTHR10210">
    <property type="entry name" value="RIBOSE-PHOSPHATE DIPHOSPHOKINASE FAMILY MEMBER"/>
    <property type="match status" value="1"/>
</dbReference>
<keyword evidence="6" id="KW-0545">Nucleotide biosynthesis</keyword>
<dbReference type="GO" id="GO:0002189">
    <property type="term" value="C:ribose phosphate diphosphokinase complex"/>
    <property type="evidence" value="ECO:0007669"/>
    <property type="project" value="TreeGrafter"/>
</dbReference>
<evidence type="ECO:0000256" key="11">
    <source>
        <dbReference type="ARBA" id="ARBA00049535"/>
    </source>
</evidence>
<dbReference type="InterPro" id="IPR005946">
    <property type="entry name" value="Rib-P_diPkinase"/>
</dbReference>
<evidence type="ECO:0000313" key="14">
    <source>
        <dbReference type="Proteomes" id="UP000019132"/>
    </source>
</evidence>
<feature type="domain" description="Ribose-phosphate pyrophosphokinase N-terminal" evidence="12">
    <location>
        <begin position="104"/>
        <end position="206"/>
    </location>
</feature>
<dbReference type="GO" id="GO:0016301">
    <property type="term" value="F:kinase activity"/>
    <property type="evidence" value="ECO:0007669"/>
    <property type="project" value="UniProtKB-KW"/>
</dbReference>
<evidence type="ECO:0000256" key="7">
    <source>
        <dbReference type="ARBA" id="ARBA00022741"/>
    </source>
</evidence>
<evidence type="ECO:0000256" key="10">
    <source>
        <dbReference type="ARBA" id="ARBA00022842"/>
    </source>
</evidence>
<name>K3WNX8_GLOUD</name>
<keyword evidence="4" id="KW-0808">Transferase</keyword>
<dbReference type="InParanoid" id="K3WNX8"/>
<dbReference type="AlphaFoldDB" id="K3WNX8"/>
<dbReference type="EnsemblProtists" id="PYU1_T006670">
    <property type="protein sequence ID" value="PYU1_T006670"/>
    <property type="gene ID" value="PYU1_G006658"/>
</dbReference>
<dbReference type="STRING" id="431595.K3WNX8"/>
<comment type="pathway">
    <text evidence="1">Metabolic intermediate biosynthesis; 5-phospho-alpha-D-ribose 1-diphosphate biosynthesis; 5-phospho-alpha-D-ribose 1-diphosphate from D-ribose 5-phosphate (route I): step 1/1.</text>
</comment>
<evidence type="ECO:0000256" key="1">
    <source>
        <dbReference type="ARBA" id="ARBA00004996"/>
    </source>
</evidence>
<dbReference type="PANTHER" id="PTHR10210:SF32">
    <property type="entry name" value="RIBOSE-PHOSPHATE PYROPHOSPHOKINASE 2"/>
    <property type="match status" value="1"/>
</dbReference>
<dbReference type="OMA" id="HYAYARS"/>
<dbReference type="GO" id="GO:0006164">
    <property type="term" value="P:purine nucleotide biosynthetic process"/>
    <property type="evidence" value="ECO:0007669"/>
    <property type="project" value="TreeGrafter"/>
</dbReference>
<evidence type="ECO:0000256" key="8">
    <source>
        <dbReference type="ARBA" id="ARBA00022777"/>
    </source>
</evidence>
<keyword evidence="8" id="KW-0418">Kinase</keyword>
<dbReference type="Pfam" id="PF14572">
    <property type="entry name" value="Pribosyl_synth"/>
    <property type="match status" value="1"/>
</dbReference>
<keyword evidence="9" id="KW-0067">ATP-binding</keyword>
<dbReference type="GO" id="GO:0005737">
    <property type="term" value="C:cytoplasm"/>
    <property type="evidence" value="ECO:0007669"/>
    <property type="project" value="TreeGrafter"/>
</dbReference>
<dbReference type="EMBL" id="GL376635">
    <property type="status" value="NOT_ANNOTATED_CDS"/>
    <property type="molecule type" value="Genomic_DNA"/>
</dbReference>
<evidence type="ECO:0000256" key="9">
    <source>
        <dbReference type="ARBA" id="ARBA00022840"/>
    </source>
</evidence>
<keyword evidence="7" id="KW-0547">Nucleotide-binding</keyword>
<evidence type="ECO:0000256" key="3">
    <source>
        <dbReference type="ARBA" id="ARBA00013247"/>
    </source>
</evidence>
<reference evidence="13" key="3">
    <citation type="submission" date="2015-02" db="UniProtKB">
        <authorList>
            <consortium name="EnsemblProtists"/>
        </authorList>
    </citation>
    <scope>IDENTIFICATION</scope>
    <source>
        <strain evidence="13">DAOM BR144</strain>
    </source>
</reference>
<dbReference type="GO" id="GO:0004749">
    <property type="term" value="F:ribose phosphate diphosphokinase activity"/>
    <property type="evidence" value="ECO:0007669"/>
    <property type="project" value="UniProtKB-EC"/>
</dbReference>
<dbReference type="SMART" id="SM01400">
    <property type="entry name" value="Pribosyltran_N"/>
    <property type="match status" value="1"/>
</dbReference>
<reference evidence="14" key="2">
    <citation type="submission" date="2010-04" db="EMBL/GenBank/DDBJ databases">
        <authorList>
            <person name="Buell R."/>
            <person name="Hamilton J."/>
            <person name="Hostetler J."/>
        </authorList>
    </citation>
    <scope>NUCLEOTIDE SEQUENCE [LARGE SCALE GENOMIC DNA]</scope>
    <source>
        <strain evidence="14">DAOM:BR144</strain>
    </source>
</reference>
<dbReference type="SUPFAM" id="SSF53271">
    <property type="entry name" value="PRTase-like"/>
    <property type="match status" value="1"/>
</dbReference>
<evidence type="ECO:0000313" key="13">
    <source>
        <dbReference type="EnsemblProtists" id="PYU1_T006670"/>
    </source>
</evidence>
<dbReference type="NCBIfam" id="TIGR01251">
    <property type="entry name" value="ribP_PPkin"/>
    <property type="match status" value="1"/>
</dbReference>
<dbReference type="eggNOG" id="KOG1448">
    <property type="taxonomic scope" value="Eukaryota"/>
</dbReference>
<dbReference type="Pfam" id="PF13793">
    <property type="entry name" value="Pribosyltran_N"/>
    <property type="match status" value="1"/>
</dbReference>
<dbReference type="GO" id="GO:0006015">
    <property type="term" value="P:5-phosphoribose 1-diphosphate biosynthetic process"/>
    <property type="evidence" value="ECO:0007669"/>
    <property type="project" value="TreeGrafter"/>
</dbReference>
<sequence>MVRTCYGAFVSCFRLRSLGFNGAALRNSIALTAAAVLGVACGSGSTNTAHNGFAHAEADPQAREVVTQTKDNTWYPNTTTKHWHFYRGKMNPNSAKSLKLFKCAETPIADEIAEYLGVSLNTMHDGETSIMVDDNVRGKRVYIVSSTTTVDRLMELLLSISAMRRSSAKSITAVIPFYGYARQDRMHKGREPVAAADIARMLEVMGVDHVVTVDLHSAQIEGFFKPEIPVDNLQAFPVGSVYFSEMQLKDPIVIAPHSSAVNRAVLFRDILSRSIDEPVPIAFVVRKHHIDKSRPGELVGDVAGKDCIIVDNLVDTGSTLVKTAKVLKSCGAKSVSAFCVHGRFSANSMAKIEGCKDLDLLVTTNTIPPKEGAREANSKIVTLSVAPFIAEVISCIHSKGSIIQISKTK</sequence>
<proteinExistence type="inferred from homology"/>
<accession>K3WNX8</accession>
<dbReference type="Gene3D" id="3.40.50.2020">
    <property type="match status" value="2"/>
</dbReference>
<dbReference type="GO" id="GO:0000287">
    <property type="term" value="F:magnesium ion binding"/>
    <property type="evidence" value="ECO:0007669"/>
    <property type="project" value="InterPro"/>
</dbReference>
<evidence type="ECO:0000256" key="2">
    <source>
        <dbReference type="ARBA" id="ARBA00006478"/>
    </source>
</evidence>
<dbReference type="CDD" id="cd06223">
    <property type="entry name" value="PRTases_typeI"/>
    <property type="match status" value="1"/>
</dbReference>
<dbReference type="EC" id="2.7.6.1" evidence="3"/>
<comment type="catalytic activity">
    <reaction evidence="11">
        <text>D-ribose 5-phosphate + ATP = 5-phospho-alpha-D-ribose 1-diphosphate + AMP + H(+)</text>
        <dbReference type="Rhea" id="RHEA:15609"/>
        <dbReference type="ChEBI" id="CHEBI:15378"/>
        <dbReference type="ChEBI" id="CHEBI:30616"/>
        <dbReference type="ChEBI" id="CHEBI:58017"/>
        <dbReference type="ChEBI" id="CHEBI:78346"/>
        <dbReference type="ChEBI" id="CHEBI:456215"/>
        <dbReference type="EC" id="2.7.6.1"/>
    </reaction>
</comment>
<dbReference type="InterPro" id="IPR029057">
    <property type="entry name" value="PRTase-like"/>
</dbReference>
<comment type="similarity">
    <text evidence="2">Belongs to the ribose-phosphate pyrophosphokinase family.</text>
</comment>
<organism evidence="13 14">
    <name type="scientific">Globisporangium ultimum (strain ATCC 200006 / CBS 805.95 / DAOM BR144)</name>
    <name type="common">Pythium ultimum</name>
    <dbReference type="NCBI Taxonomy" id="431595"/>
    <lineage>
        <taxon>Eukaryota</taxon>
        <taxon>Sar</taxon>
        <taxon>Stramenopiles</taxon>
        <taxon>Oomycota</taxon>
        <taxon>Peronosporomycetes</taxon>
        <taxon>Pythiales</taxon>
        <taxon>Pythiaceae</taxon>
        <taxon>Globisporangium</taxon>
    </lineage>
</organism>
<dbReference type="FunFam" id="3.40.50.2020:FF:000007">
    <property type="entry name" value="Ribose-phosphate pyrophosphokinase"/>
    <property type="match status" value="1"/>
</dbReference>
<dbReference type="VEuPathDB" id="FungiDB:PYU1_G006658"/>
<dbReference type="Proteomes" id="UP000019132">
    <property type="component" value="Unassembled WGS sequence"/>
</dbReference>
<evidence type="ECO:0000256" key="6">
    <source>
        <dbReference type="ARBA" id="ARBA00022727"/>
    </source>
</evidence>
<keyword evidence="5" id="KW-0479">Metal-binding</keyword>